<protein>
    <submittedName>
        <fullName evidence="1">2'-5' RNA ligase family protein</fullName>
    </submittedName>
</protein>
<dbReference type="Proteomes" id="UP000464214">
    <property type="component" value="Chromosome"/>
</dbReference>
<keyword evidence="1" id="KW-0436">Ligase</keyword>
<evidence type="ECO:0000313" key="2">
    <source>
        <dbReference type="Proteomes" id="UP000464214"/>
    </source>
</evidence>
<dbReference type="EMBL" id="CP047897">
    <property type="protein sequence ID" value="QHL86015.1"/>
    <property type="molecule type" value="Genomic_DNA"/>
</dbReference>
<reference evidence="1 2" key="1">
    <citation type="submission" date="2020-01" db="EMBL/GenBank/DDBJ databases">
        <authorList>
            <person name="Kim M."/>
        </authorList>
    </citation>
    <scope>NUCLEOTIDE SEQUENCE [LARGE SCALE GENOMIC DNA]</scope>
    <source>
        <strain evidence="1 2">BT10</strain>
    </source>
</reference>
<evidence type="ECO:0000313" key="1">
    <source>
        <dbReference type="EMBL" id="QHL86015.1"/>
    </source>
</evidence>
<gene>
    <name evidence="1" type="ORF">GU926_00565</name>
</gene>
<proteinExistence type="predicted"/>
<keyword evidence="2" id="KW-1185">Reference proteome</keyword>
<dbReference type="AlphaFoldDB" id="A0A6P1NW49"/>
<dbReference type="KEGG" id="nib:GU926_00565"/>
<dbReference type="Gene3D" id="3.90.1140.10">
    <property type="entry name" value="Cyclic phosphodiesterase"/>
    <property type="match status" value="1"/>
</dbReference>
<dbReference type="SUPFAM" id="SSF55144">
    <property type="entry name" value="LigT-like"/>
    <property type="match status" value="1"/>
</dbReference>
<organism evidence="1 2">
    <name type="scientific">Nibribacter ruber</name>
    <dbReference type="NCBI Taxonomy" id="2698458"/>
    <lineage>
        <taxon>Bacteria</taxon>
        <taxon>Pseudomonadati</taxon>
        <taxon>Bacteroidota</taxon>
        <taxon>Cytophagia</taxon>
        <taxon>Cytophagales</taxon>
        <taxon>Hymenobacteraceae</taxon>
        <taxon>Nibribacter</taxon>
    </lineage>
</organism>
<dbReference type="RefSeq" id="WP_160688007.1">
    <property type="nucleotide sequence ID" value="NZ_CP047897.1"/>
</dbReference>
<accession>A0A6P1NW49</accession>
<dbReference type="Pfam" id="PF13563">
    <property type="entry name" value="2_5_RNA_ligase2"/>
    <property type="match status" value="1"/>
</dbReference>
<dbReference type="GO" id="GO:0016874">
    <property type="term" value="F:ligase activity"/>
    <property type="evidence" value="ECO:0007669"/>
    <property type="project" value="UniProtKB-KW"/>
</dbReference>
<name>A0A6P1NW49_9BACT</name>
<sequence length="174" mass="19913">MEQTPLILTLSLDPAAQAYFNALRTLHFPPERNYLHAHLTLFHHLTIPEKEIMETVREVCLSQKPFLLEVTGLLPLGRGVAFKLESETLLTFHAQLRQRWLPALTAQDQQKLRPHVTVQNKVTPEAAKALLHKLNGEFKPFTTKATGVMLFKYLNGPWQFLQQFDFNQAESLAS</sequence>
<dbReference type="InterPro" id="IPR009097">
    <property type="entry name" value="Cyclic_Pdiesterase"/>
</dbReference>